<comment type="caution">
    <text evidence="1">The sequence shown here is derived from an EMBL/GenBank/DDBJ whole genome shotgun (WGS) entry which is preliminary data.</text>
</comment>
<name>A0AAD7A059_9AGAR</name>
<protein>
    <submittedName>
        <fullName evidence="1">Uncharacterized protein</fullName>
    </submittedName>
</protein>
<keyword evidence="2" id="KW-1185">Reference proteome</keyword>
<dbReference type="Proteomes" id="UP001218218">
    <property type="component" value="Unassembled WGS sequence"/>
</dbReference>
<reference evidence="1" key="1">
    <citation type="submission" date="2023-03" db="EMBL/GenBank/DDBJ databases">
        <title>Massive genome expansion in bonnet fungi (Mycena s.s.) driven by repeated elements and novel gene families across ecological guilds.</title>
        <authorList>
            <consortium name="Lawrence Berkeley National Laboratory"/>
            <person name="Harder C.B."/>
            <person name="Miyauchi S."/>
            <person name="Viragh M."/>
            <person name="Kuo A."/>
            <person name="Thoen E."/>
            <person name="Andreopoulos B."/>
            <person name="Lu D."/>
            <person name="Skrede I."/>
            <person name="Drula E."/>
            <person name="Henrissat B."/>
            <person name="Morin E."/>
            <person name="Kohler A."/>
            <person name="Barry K."/>
            <person name="LaButti K."/>
            <person name="Morin E."/>
            <person name="Salamov A."/>
            <person name="Lipzen A."/>
            <person name="Mereny Z."/>
            <person name="Hegedus B."/>
            <person name="Baldrian P."/>
            <person name="Stursova M."/>
            <person name="Weitz H."/>
            <person name="Taylor A."/>
            <person name="Grigoriev I.V."/>
            <person name="Nagy L.G."/>
            <person name="Martin F."/>
            <person name="Kauserud H."/>
        </authorList>
    </citation>
    <scope>NUCLEOTIDE SEQUENCE</scope>
    <source>
        <strain evidence="1">CBHHK002</strain>
    </source>
</reference>
<evidence type="ECO:0000313" key="1">
    <source>
        <dbReference type="EMBL" id="KAJ7346327.1"/>
    </source>
</evidence>
<proteinExistence type="predicted"/>
<gene>
    <name evidence="1" type="ORF">DFH08DRAFT_810159</name>
</gene>
<dbReference type="AlphaFoldDB" id="A0AAD7A059"/>
<accession>A0AAD7A059</accession>
<sequence>MVITGTGTGGTAFLSGTGDYYFQVSWIDFGWYTDGLGTYQYLQEGPVKAQDSDQNLVDADDGWATSPMNGYPVNGLICPVSTRHQASRRMGQNLSISSVDPSKRQMVASSNPASKMLEVRSGYSGRMTPSWTTSRMHLGWILINQQPHSDIHAQHEVMIEYRRISTAQGSSGIKWFQGWTSHQVTLGG</sequence>
<evidence type="ECO:0000313" key="2">
    <source>
        <dbReference type="Proteomes" id="UP001218218"/>
    </source>
</evidence>
<organism evidence="1 2">
    <name type="scientific">Mycena albidolilacea</name>
    <dbReference type="NCBI Taxonomy" id="1033008"/>
    <lineage>
        <taxon>Eukaryota</taxon>
        <taxon>Fungi</taxon>
        <taxon>Dikarya</taxon>
        <taxon>Basidiomycota</taxon>
        <taxon>Agaricomycotina</taxon>
        <taxon>Agaricomycetes</taxon>
        <taxon>Agaricomycetidae</taxon>
        <taxon>Agaricales</taxon>
        <taxon>Marasmiineae</taxon>
        <taxon>Mycenaceae</taxon>
        <taxon>Mycena</taxon>
    </lineage>
</organism>
<dbReference type="EMBL" id="JARIHO010000021">
    <property type="protein sequence ID" value="KAJ7346327.1"/>
    <property type="molecule type" value="Genomic_DNA"/>
</dbReference>